<evidence type="ECO:0000256" key="2">
    <source>
        <dbReference type="ARBA" id="ARBA00022475"/>
    </source>
</evidence>
<keyword evidence="5 6" id="KW-0472">Membrane</keyword>
<dbReference type="OrthoDB" id="1931441at2"/>
<feature type="transmembrane region" description="Helical" evidence="6">
    <location>
        <begin position="122"/>
        <end position="140"/>
    </location>
</feature>
<dbReference type="AlphaFoldDB" id="A0A9N7PMA4"/>
<feature type="transmembrane region" description="Helical" evidence="6">
    <location>
        <begin position="52"/>
        <end position="70"/>
    </location>
</feature>
<feature type="transmembrane region" description="Helical" evidence="6">
    <location>
        <begin position="360"/>
        <end position="378"/>
    </location>
</feature>
<dbReference type="PANTHER" id="PTHR30250">
    <property type="entry name" value="PST FAMILY PREDICTED COLANIC ACID TRANSPORTER"/>
    <property type="match status" value="1"/>
</dbReference>
<reference evidence="7 9" key="1">
    <citation type="submission" date="2017-09" db="EMBL/GenBank/DDBJ databases">
        <authorList>
            <person name="Thomas P."/>
            <person name="Seyboldt C."/>
        </authorList>
    </citation>
    <scope>NUCLEOTIDE SEQUENCE [LARGE SCALE GENOMIC DNA]</scope>
    <source>
        <strain evidence="7 9">DSM 7534</strain>
    </source>
</reference>
<accession>A0A9N7PMA4</accession>
<dbReference type="GO" id="GO:0005886">
    <property type="term" value="C:plasma membrane"/>
    <property type="evidence" value="ECO:0007669"/>
    <property type="project" value="UniProtKB-SubCell"/>
</dbReference>
<name>A0A9N7PMA4_CLOSE</name>
<evidence type="ECO:0000313" key="9">
    <source>
        <dbReference type="Proteomes" id="UP000280586"/>
    </source>
</evidence>
<dbReference type="KEGG" id="csep:CP523_10920"/>
<evidence type="ECO:0000256" key="5">
    <source>
        <dbReference type="ARBA" id="ARBA00023136"/>
    </source>
</evidence>
<protein>
    <submittedName>
        <fullName evidence="8">Oligosaccharide flippase family protein</fullName>
    </submittedName>
    <submittedName>
        <fullName evidence="7">Polysaccharide biosynthesis protein</fullName>
    </submittedName>
</protein>
<feature type="transmembrane region" description="Helical" evidence="6">
    <location>
        <begin position="334"/>
        <end position="353"/>
    </location>
</feature>
<keyword evidence="3 6" id="KW-0812">Transmembrane</keyword>
<feature type="transmembrane region" description="Helical" evidence="6">
    <location>
        <begin position="250"/>
        <end position="272"/>
    </location>
</feature>
<evidence type="ECO:0000313" key="7">
    <source>
        <dbReference type="EMBL" id="AYE34877.1"/>
    </source>
</evidence>
<dbReference type="EMBL" id="CP023671">
    <property type="protein sequence ID" value="AYE34877.1"/>
    <property type="molecule type" value="Genomic_DNA"/>
</dbReference>
<dbReference type="Proteomes" id="UP000280586">
    <property type="component" value="Chromosome"/>
</dbReference>
<dbReference type="PANTHER" id="PTHR30250:SF11">
    <property type="entry name" value="O-ANTIGEN TRANSPORTER-RELATED"/>
    <property type="match status" value="1"/>
</dbReference>
<evidence type="ECO:0000256" key="1">
    <source>
        <dbReference type="ARBA" id="ARBA00004651"/>
    </source>
</evidence>
<dbReference type="GeneID" id="303561195"/>
<gene>
    <name evidence="7" type="ORF">CP523_10920</name>
    <name evidence="8" type="ORF">NH397_03265</name>
</gene>
<feature type="transmembrane region" description="Helical" evidence="6">
    <location>
        <begin position="12"/>
        <end position="32"/>
    </location>
</feature>
<evidence type="ECO:0000313" key="8">
    <source>
        <dbReference type="EMBL" id="USS01471.1"/>
    </source>
</evidence>
<dbReference type="InterPro" id="IPR050833">
    <property type="entry name" value="Poly_Biosynth_Transport"/>
</dbReference>
<feature type="transmembrane region" description="Helical" evidence="6">
    <location>
        <begin position="424"/>
        <end position="441"/>
    </location>
</feature>
<feature type="transmembrane region" description="Helical" evidence="6">
    <location>
        <begin position="177"/>
        <end position="197"/>
    </location>
</feature>
<dbReference type="InterPro" id="IPR002797">
    <property type="entry name" value="Polysacc_synth"/>
</dbReference>
<feature type="transmembrane region" description="Helical" evidence="6">
    <location>
        <begin position="384"/>
        <end position="403"/>
    </location>
</feature>
<reference evidence="8" key="2">
    <citation type="submission" date="2022-06" db="EMBL/GenBank/DDBJ databases">
        <authorList>
            <person name="Holder M.E."/>
            <person name="Ajami N.J."/>
            <person name="Petrosino J.F."/>
        </authorList>
    </citation>
    <scope>NUCLEOTIDE SEQUENCE</scope>
    <source>
        <strain evidence="8">RMA 8861</strain>
    </source>
</reference>
<dbReference type="RefSeq" id="WP_066677646.1">
    <property type="nucleotide sequence ID" value="NZ_CABMIZ010000029.1"/>
</dbReference>
<organism evidence="7 9">
    <name type="scientific">Clostridium septicum</name>
    <dbReference type="NCBI Taxonomy" id="1504"/>
    <lineage>
        <taxon>Bacteria</taxon>
        <taxon>Bacillati</taxon>
        <taxon>Bacillota</taxon>
        <taxon>Clostridia</taxon>
        <taxon>Eubacteriales</taxon>
        <taxon>Clostridiaceae</taxon>
        <taxon>Clostridium</taxon>
    </lineage>
</organism>
<feature type="transmembrane region" description="Helical" evidence="6">
    <location>
        <begin position="292"/>
        <end position="314"/>
    </location>
</feature>
<keyword evidence="10" id="KW-1185">Reference proteome</keyword>
<dbReference type="Pfam" id="PF01943">
    <property type="entry name" value="Polysacc_synt"/>
    <property type="match status" value="1"/>
</dbReference>
<keyword evidence="4 6" id="KW-1133">Transmembrane helix</keyword>
<feature type="transmembrane region" description="Helical" evidence="6">
    <location>
        <begin position="209"/>
        <end position="230"/>
    </location>
</feature>
<evidence type="ECO:0000313" key="10">
    <source>
        <dbReference type="Proteomes" id="UP001055437"/>
    </source>
</evidence>
<feature type="transmembrane region" description="Helical" evidence="6">
    <location>
        <begin position="152"/>
        <end position="171"/>
    </location>
</feature>
<dbReference type="EMBL" id="CP099799">
    <property type="protein sequence ID" value="USS01471.1"/>
    <property type="molecule type" value="Genomic_DNA"/>
</dbReference>
<dbReference type="Proteomes" id="UP001055437">
    <property type="component" value="Chromosome"/>
</dbReference>
<evidence type="ECO:0000256" key="3">
    <source>
        <dbReference type="ARBA" id="ARBA00022692"/>
    </source>
</evidence>
<keyword evidence="2" id="KW-1003">Cell membrane</keyword>
<evidence type="ECO:0000256" key="6">
    <source>
        <dbReference type="SAM" id="Phobius"/>
    </source>
</evidence>
<feature type="transmembrane region" description="Helical" evidence="6">
    <location>
        <begin position="447"/>
        <end position="464"/>
    </location>
</feature>
<feature type="transmembrane region" description="Helical" evidence="6">
    <location>
        <begin position="90"/>
        <end position="116"/>
    </location>
</feature>
<comment type="subcellular location">
    <subcellularLocation>
        <location evidence="1">Cell membrane</location>
        <topology evidence="1">Multi-pass membrane protein</topology>
    </subcellularLocation>
</comment>
<proteinExistence type="predicted"/>
<evidence type="ECO:0000256" key="4">
    <source>
        <dbReference type="ARBA" id="ARBA00022989"/>
    </source>
</evidence>
<sequence length="474" mass="53801">MENILNKLKSTAILNVFKYSMVKYIALAFVFFREIVNAKILGPEMVGILGNLILIISYCGYANLGVVYAMNREWIVYKDNEGESDKAREVINTSFSALSIVSLIFLLASISSIFIFEGISKWYMSLLFIIAITEQYKNFFINYFRLLNNLNMINLIELLNGIGTLILILLLGGSFKILGVLFAMTIIGIVIFLVSIIKVPKINIKINKEILKTLISIGIPLLIYNLGFYILTTIDRFVIIKFLGNEALGYYTFANQMATATLVFISSILFLFYPKMISKYNSGDNSEIINSIYSYTGLIELFNIVFIFIGVIVIKPFIDIILPNFKGSISTYNILLMAIIMSNFSYFSNVFIIAKKKQNVLVVLQILSIIINLLLNILGVKLNLGIIGVAIATLITNTIYSFIQHYIVNYKIRKSNFIKDLFKMYSGMIIISTYLVTVVIVDLNYMKIVLGLFIIMLLMIPKFFNIKKLIDDIK</sequence>